<evidence type="ECO:0000313" key="13">
    <source>
        <dbReference type="EMBL" id="TKA02074.1"/>
    </source>
</evidence>
<organism evidence="13 14">
    <name type="scientific">Actinacidiphila oryziradicis</name>
    <dbReference type="NCBI Taxonomy" id="2571141"/>
    <lineage>
        <taxon>Bacteria</taxon>
        <taxon>Bacillati</taxon>
        <taxon>Actinomycetota</taxon>
        <taxon>Actinomycetes</taxon>
        <taxon>Kitasatosporales</taxon>
        <taxon>Streptomycetaceae</taxon>
        <taxon>Actinacidiphila</taxon>
    </lineage>
</organism>
<keyword evidence="14" id="KW-1185">Reference proteome</keyword>
<feature type="transmembrane region" description="Helical" evidence="11">
    <location>
        <begin position="63"/>
        <end position="82"/>
    </location>
</feature>
<keyword evidence="8 11" id="KW-0472">Membrane</keyword>
<evidence type="ECO:0000313" key="14">
    <source>
        <dbReference type="Proteomes" id="UP000305778"/>
    </source>
</evidence>
<evidence type="ECO:0000256" key="11">
    <source>
        <dbReference type="SAM" id="Phobius"/>
    </source>
</evidence>
<evidence type="ECO:0000256" key="3">
    <source>
        <dbReference type="ARBA" id="ARBA00022692"/>
    </source>
</evidence>
<dbReference type="Proteomes" id="UP000305778">
    <property type="component" value="Unassembled WGS sequence"/>
</dbReference>
<dbReference type="EMBL" id="SUMC01000065">
    <property type="protein sequence ID" value="TKA02074.1"/>
    <property type="molecule type" value="Genomic_DNA"/>
</dbReference>
<gene>
    <name evidence="13" type="primary">eccCa</name>
    <name evidence="13" type="ORF">FCI23_39205</name>
</gene>
<dbReference type="InterPro" id="IPR027417">
    <property type="entry name" value="P-loop_NTPase"/>
</dbReference>
<evidence type="ECO:0000259" key="12">
    <source>
        <dbReference type="PROSITE" id="PS50901"/>
    </source>
</evidence>
<dbReference type="PROSITE" id="PS50901">
    <property type="entry name" value="FTSK"/>
    <property type="match status" value="3"/>
</dbReference>
<keyword evidence="2" id="KW-1003">Cell membrane</keyword>
<evidence type="ECO:0000256" key="8">
    <source>
        <dbReference type="ARBA" id="ARBA00023136"/>
    </source>
</evidence>
<dbReference type="SUPFAM" id="SSF52540">
    <property type="entry name" value="P-loop containing nucleoside triphosphate hydrolases"/>
    <property type="match status" value="3"/>
</dbReference>
<feature type="domain" description="FtsK" evidence="12">
    <location>
        <begin position="465"/>
        <end position="671"/>
    </location>
</feature>
<sequence>MSKVAFHRPARTFPPSVPDQRVALAAPPQKPTQTQASNFLYMLLPLLSSISMAAYMVTFGRAWMIFLGIGFVVVSVGVTVWVRTQAGRAGRRAKLRQRDRYMEYLTDIRRQARESSAAQRAISAFQHPSPRRLWALATGRRRVWERRPSDPDFMRLRLGLGRGVPAMQLTLGKRGDPTAEYDPRALEAAEKLSREYAAIEPEPAWVDLARTGVLSLLGPRERTRDLVGTLLLQLGVLHAPDDVQVAVLLTEDAPWSWVKWLPHTHRSSSAGTVPMVSETIDGIADILQDRVNAARNERAERTGFAGRRETAPPSRMVVVLDDYRPSAAWADMTLVSDLLSEAGPNSGIHVVCLVSRESEEPGRVDARARVDHDGRLSLESRNPALVSTAVDVSADECAPVLAEQTARALAPLRLSGEREQVLSRDISLPGMLGVGNLGDYDPTRFWLAPDDEQLLRLPIGLTGEGEALVLDLKESALGGIGPHGLVVGATGSGKSELLRTLVTGLTMRHAPEQLSFVLVDFKGGATFAGVTELPHVAGLITNLEDDLAMVDRVRAALQGEQRRRQQMLRDAGNVDSVREYQIMHAQGALGAAGRPLEPMPYLMIVVDEFGELLAQRPDFIELFVQIGRVGRSLGMHLLLATQRLDEGRLRGLDSHLSYRICLRTFSPAESRAVIGTPDAYRLPGIPGSAYLKVDESIYERFRVAHVSGAYQEPGEAAMAPAHTPVPLAVFGLRTAAHAQAETLEADEPSVTLSRPRPGQRTEMQVAVERVTAYGNPVHQVWLPPLPSAIELDAVLGPVSASHERGYRAEMWPSGGHLSFPVGVVDLPAQQQQRPMGIDLSGAHGHLAVVGAPQSGKSTLLRTALISAMVTHTPQELQFVSVDFGGGTLTGLERAPHVSGVATRHEEARTRRAMAVVRQLVEERERLFQQLRIDSVSEFRRLRDEDGLPEGVNAADVVLVIDNWAGARAAVEEADGIVLDVAARGLGVGIHLLITANRWTEIRTNLRDNITGRMELRLNEPGESEISRQAARQLRSVLAGRGVVAPGNLFHTALPRLDTVASTDNLSKAQDRIVTDLATCWSGPVAPPLRVLPEHVMPADLEQACASVFGNGTAPLPVGAVPIGLRESDLAPAVVNMKSDEPHFMVFGDPSSGKTSFLRSWMRGLAARQSPWDIRFIVIDYRRSLLDTVPDDYIGARAGDAQLAAAYIQQVVEKLQERMPPADVTSQQLRERSWWSGPELYLVIDDYDLVVGAGGSASRGLLAPLTDYLTQAADIGFHLVLARRAGGLSRAFMSDQVIGRLREIGTGGLILSGDPREGVILGDQRAARQVPGRGILVSRRHGASVVQAVQPAD</sequence>
<keyword evidence="6 9" id="KW-0067">ATP-binding</keyword>
<keyword evidence="7 11" id="KW-1133">Transmembrane helix</keyword>
<feature type="region of interest" description="Disordered" evidence="10">
    <location>
        <begin position="741"/>
        <end position="760"/>
    </location>
</feature>
<dbReference type="GO" id="GO:0003677">
    <property type="term" value="F:DNA binding"/>
    <property type="evidence" value="ECO:0007669"/>
    <property type="project" value="InterPro"/>
</dbReference>
<feature type="binding site" evidence="9">
    <location>
        <begin position="850"/>
        <end position="857"/>
    </location>
    <ligand>
        <name>ATP</name>
        <dbReference type="ChEBI" id="CHEBI:30616"/>
    </ligand>
</feature>
<comment type="subcellular location">
    <subcellularLocation>
        <location evidence="1">Cell membrane</location>
        <topology evidence="1">Multi-pass membrane protein</topology>
    </subcellularLocation>
</comment>
<protein>
    <submittedName>
        <fullName evidence="13">Type VII secretion protein EccCa</fullName>
    </submittedName>
</protein>
<dbReference type="NCBIfam" id="TIGR03925">
    <property type="entry name" value="T7SS_EccC_b"/>
    <property type="match status" value="1"/>
</dbReference>
<feature type="domain" description="FtsK" evidence="12">
    <location>
        <begin position="832"/>
        <end position="1024"/>
    </location>
</feature>
<reference evidence="13 14" key="1">
    <citation type="submission" date="2019-04" db="EMBL/GenBank/DDBJ databases">
        <title>Streptomyces oryziradicis sp. nov., a novel actinomycete isolated from rhizosphere soil of rice (Oryza sativa L.).</title>
        <authorList>
            <person name="Li C."/>
        </authorList>
    </citation>
    <scope>NUCLEOTIDE SEQUENCE [LARGE SCALE GENOMIC DNA]</scope>
    <source>
        <strain evidence="13 14">NEAU-C40</strain>
    </source>
</reference>
<dbReference type="GO" id="GO:0005524">
    <property type="term" value="F:ATP binding"/>
    <property type="evidence" value="ECO:0007669"/>
    <property type="project" value="UniProtKB-UniRule"/>
</dbReference>
<keyword evidence="5 9" id="KW-0547">Nucleotide-binding</keyword>
<dbReference type="PANTHER" id="PTHR22683:SF1">
    <property type="entry name" value="TYPE VII SECRETION SYSTEM PROTEIN ESSC"/>
    <property type="match status" value="1"/>
</dbReference>
<dbReference type="InterPro" id="IPR050206">
    <property type="entry name" value="FtsK/SpoIIIE/SftA"/>
</dbReference>
<keyword evidence="4" id="KW-0677">Repeat</keyword>
<evidence type="ECO:0000256" key="6">
    <source>
        <dbReference type="ARBA" id="ARBA00022840"/>
    </source>
</evidence>
<dbReference type="NCBIfam" id="TIGR03924">
    <property type="entry name" value="T7SS_EccC_a"/>
    <property type="match status" value="1"/>
</dbReference>
<dbReference type="Pfam" id="PF01580">
    <property type="entry name" value="FtsK_SpoIIIE"/>
    <property type="match status" value="3"/>
</dbReference>
<accession>A0A4U0S029</accession>
<keyword evidence="3 11" id="KW-0812">Transmembrane</keyword>
<comment type="caution">
    <text evidence="13">The sequence shown here is derived from an EMBL/GenBank/DDBJ whole genome shotgun (WGS) entry which is preliminary data.</text>
</comment>
<feature type="binding site" evidence="9">
    <location>
        <begin position="488"/>
        <end position="495"/>
    </location>
    <ligand>
        <name>ATP</name>
        <dbReference type="ChEBI" id="CHEBI:30616"/>
    </ligand>
</feature>
<evidence type="ECO:0000256" key="9">
    <source>
        <dbReference type="PROSITE-ProRule" id="PRU00289"/>
    </source>
</evidence>
<evidence type="ECO:0000256" key="7">
    <source>
        <dbReference type="ARBA" id="ARBA00022989"/>
    </source>
</evidence>
<dbReference type="SMART" id="SM00382">
    <property type="entry name" value="AAA"/>
    <property type="match status" value="3"/>
</dbReference>
<name>A0A4U0S029_9ACTN</name>
<dbReference type="RefSeq" id="WP_136728928.1">
    <property type="nucleotide sequence ID" value="NZ_SUMC01000065.1"/>
</dbReference>
<feature type="domain" description="FtsK" evidence="12">
    <location>
        <begin position="1129"/>
        <end position="1318"/>
    </location>
</feature>
<dbReference type="PANTHER" id="PTHR22683">
    <property type="entry name" value="SPORULATION PROTEIN RELATED"/>
    <property type="match status" value="1"/>
</dbReference>
<proteinExistence type="predicted"/>
<dbReference type="InterPro" id="IPR003593">
    <property type="entry name" value="AAA+_ATPase"/>
</dbReference>
<dbReference type="OrthoDB" id="9807790at2"/>
<dbReference type="InterPro" id="IPR002543">
    <property type="entry name" value="FtsK_dom"/>
</dbReference>
<evidence type="ECO:0000256" key="10">
    <source>
        <dbReference type="SAM" id="MobiDB-lite"/>
    </source>
</evidence>
<dbReference type="GO" id="GO:0005886">
    <property type="term" value="C:plasma membrane"/>
    <property type="evidence" value="ECO:0007669"/>
    <property type="project" value="UniProtKB-SubCell"/>
</dbReference>
<dbReference type="InterPro" id="IPR023837">
    <property type="entry name" value="EccCb-like_Actinobacteria"/>
</dbReference>
<evidence type="ECO:0000256" key="2">
    <source>
        <dbReference type="ARBA" id="ARBA00022475"/>
    </source>
</evidence>
<feature type="binding site" evidence="9">
    <location>
        <begin position="1147"/>
        <end position="1154"/>
    </location>
    <ligand>
        <name>ATP</name>
        <dbReference type="ChEBI" id="CHEBI:30616"/>
    </ligand>
</feature>
<dbReference type="Gene3D" id="3.40.50.300">
    <property type="entry name" value="P-loop containing nucleotide triphosphate hydrolases"/>
    <property type="match status" value="4"/>
</dbReference>
<evidence type="ECO:0000256" key="1">
    <source>
        <dbReference type="ARBA" id="ARBA00004651"/>
    </source>
</evidence>
<evidence type="ECO:0000256" key="4">
    <source>
        <dbReference type="ARBA" id="ARBA00022737"/>
    </source>
</evidence>
<dbReference type="InterPro" id="IPR023836">
    <property type="entry name" value="EccCa-like_Actinobacteria"/>
</dbReference>
<evidence type="ECO:0000256" key="5">
    <source>
        <dbReference type="ARBA" id="ARBA00022741"/>
    </source>
</evidence>